<reference evidence="9 10" key="1">
    <citation type="submission" date="2020-09" db="EMBL/GenBank/DDBJ databases">
        <title>Pseudoxanthomonas sp. CAU 1598 isolated from sand of Yaerae Beach.</title>
        <authorList>
            <person name="Kim W."/>
        </authorList>
    </citation>
    <scope>NUCLEOTIDE SEQUENCE [LARGE SCALE GENOMIC DNA]</scope>
    <source>
        <strain evidence="9 10">CAU 1598</strain>
    </source>
</reference>
<keyword evidence="3 6" id="KW-0288">FMN</keyword>
<dbReference type="Gene3D" id="2.30.110.10">
    <property type="entry name" value="Electron Transport, Fmn-binding Protein, Chain A"/>
    <property type="match status" value="1"/>
</dbReference>
<comment type="caution">
    <text evidence="9">The sequence shown here is derived from an EMBL/GenBank/DDBJ whole genome shotgun (WGS) entry which is preliminary data.</text>
</comment>
<protein>
    <recommendedName>
        <fullName evidence="5">Pyridoxamine 5'-phosphate oxidase</fullName>
        <ecNumber evidence="5">1.4.3.5</ecNumber>
    </recommendedName>
</protein>
<name>A0AAW3ZJ85_9GAMM</name>
<evidence type="ECO:0000259" key="7">
    <source>
        <dbReference type="Pfam" id="PF01243"/>
    </source>
</evidence>
<organism evidence="9 10">
    <name type="scientific">Pseudomarimonas arenosa</name>
    <dbReference type="NCBI Taxonomy" id="2774145"/>
    <lineage>
        <taxon>Bacteria</taxon>
        <taxon>Pseudomonadati</taxon>
        <taxon>Pseudomonadota</taxon>
        <taxon>Gammaproteobacteria</taxon>
        <taxon>Lysobacterales</taxon>
        <taxon>Lysobacteraceae</taxon>
        <taxon>Pseudomarimonas</taxon>
    </lineage>
</organism>
<dbReference type="Proteomes" id="UP000613768">
    <property type="component" value="Unassembled WGS sequence"/>
</dbReference>
<evidence type="ECO:0000256" key="1">
    <source>
        <dbReference type="ARBA" id="ARBA00007301"/>
    </source>
</evidence>
<comment type="cofactor">
    <cofactor evidence="6">
        <name>FMN</name>
        <dbReference type="ChEBI" id="CHEBI:58210"/>
    </cofactor>
    <text evidence="6">Binds 1 FMN per subunit.</text>
</comment>
<dbReference type="InterPro" id="IPR000659">
    <property type="entry name" value="Pyridox_Oxase"/>
</dbReference>
<evidence type="ECO:0000313" key="9">
    <source>
        <dbReference type="EMBL" id="MBD8525589.1"/>
    </source>
</evidence>
<evidence type="ECO:0000256" key="5">
    <source>
        <dbReference type="NCBIfam" id="TIGR00558"/>
    </source>
</evidence>
<evidence type="ECO:0000256" key="4">
    <source>
        <dbReference type="ARBA" id="ARBA00023002"/>
    </source>
</evidence>
<evidence type="ECO:0000313" key="10">
    <source>
        <dbReference type="Proteomes" id="UP000613768"/>
    </source>
</evidence>
<dbReference type="AlphaFoldDB" id="A0AAW3ZJ85"/>
<keyword evidence="4 9" id="KW-0560">Oxidoreductase</keyword>
<evidence type="ECO:0000256" key="2">
    <source>
        <dbReference type="ARBA" id="ARBA00022630"/>
    </source>
</evidence>
<feature type="binding site" evidence="6">
    <location>
        <begin position="36"/>
        <end position="41"/>
    </location>
    <ligand>
        <name>FMN</name>
        <dbReference type="ChEBI" id="CHEBI:58210"/>
    </ligand>
</feature>
<dbReference type="GO" id="GO:0004733">
    <property type="term" value="F:pyridoxamine phosphate oxidase activity"/>
    <property type="evidence" value="ECO:0007669"/>
    <property type="project" value="UniProtKB-UniRule"/>
</dbReference>
<proteinExistence type="inferred from homology"/>
<dbReference type="EMBL" id="JACYTR010000010">
    <property type="protein sequence ID" value="MBD8525589.1"/>
    <property type="molecule type" value="Genomic_DNA"/>
</dbReference>
<feature type="binding site" evidence="6">
    <location>
        <position position="162"/>
    </location>
    <ligand>
        <name>FMN</name>
        <dbReference type="ChEBI" id="CHEBI:58210"/>
    </ligand>
</feature>
<feature type="domain" description="Pyridoxamine 5'-phosphate oxidase N-terminal" evidence="7">
    <location>
        <begin position="18"/>
        <end position="136"/>
    </location>
</feature>
<dbReference type="EC" id="1.4.3.5" evidence="5"/>
<feature type="binding site" evidence="6">
    <location>
        <position position="57"/>
    </location>
    <ligand>
        <name>FMN</name>
        <dbReference type="ChEBI" id="CHEBI:58210"/>
    </ligand>
</feature>
<dbReference type="PANTHER" id="PTHR10851:SF0">
    <property type="entry name" value="PYRIDOXINE-5'-PHOSPHATE OXIDASE"/>
    <property type="match status" value="1"/>
</dbReference>
<keyword evidence="2" id="KW-0285">Flavoprotein</keyword>
<evidence type="ECO:0000259" key="8">
    <source>
        <dbReference type="Pfam" id="PF10590"/>
    </source>
</evidence>
<feature type="binding site" evidence="6">
    <location>
        <begin position="51"/>
        <end position="52"/>
    </location>
    <ligand>
        <name>FMN</name>
        <dbReference type="ChEBI" id="CHEBI:58210"/>
    </ligand>
</feature>
<feature type="binding site" evidence="6">
    <location>
        <position position="172"/>
    </location>
    <ligand>
        <name>FMN</name>
        <dbReference type="ChEBI" id="CHEBI:58210"/>
    </ligand>
</feature>
<dbReference type="NCBIfam" id="NF004231">
    <property type="entry name" value="PRK05679.1"/>
    <property type="match status" value="1"/>
</dbReference>
<feature type="binding site" evidence="6">
    <location>
        <position position="82"/>
    </location>
    <ligand>
        <name>FMN</name>
        <dbReference type="ChEBI" id="CHEBI:58210"/>
    </ligand>
</feature>
<accession>A0AAW3ZJ85</accession>
<evidence type="ECO:0000256" key="3">
    <source>
        <dbReference type="ARBA" id="ARBA00022643"/>
    </source>
</evidence>
<dbReference type="GO" id="GO:0008615">
    <property type="term" value="P:pyridoxine biosynthetic process"/>
    <property type="evidence" value="ECO:0007669"/>
    <property type="project" value="UniProtKB-UniRule"/>
</dbReference>
<dbReference type="NCBIfam" id="TIGR00558">
    <property type="entry name" value="pdxH"/>
    <property type="match status" value="1"/>
</dbReference>
<gene>
    <name evidence="9" type="primary">pdxH</name>
    <name evidence="9" type="ORF">IFO71_07530</name>
</gene>
<dbReference type="PANTHER" id="PTHR10851">
    <property type="entry name" value="PYRIDOXINE-5-PHOSPHATE OXIDASE"/>
    <property type="match status" value="1"/>
</dbReference>
<dbReference type="InterPro" id="IPR019576">
    <property type="entry name" value="Pyridoxamine_oxidase_dimer_C"/>
</dbReference>
<feature type="binding site" evidence="6">
    <location>
        <begin position="117"/>
        <end position="118"/>
    </location>
    <ligand>
        <name>FMN</name>
        <dbReference type="ChEBI" id="CHEBI:58210"/>
    </ligand>
</feature>
<keyword evidence="10" id="KW-1185">Reference proteome</keyword>
<dbReference type="GO" id="GO:0010181">
    <property type="term" value="F:FMN binding"/>
    <property type="evidence" value="ECO:0007669"/>
    <property type="project" value="UniProtKB-UniRule"/>
</dbReference>
<dbReference type="InterPro" id="IPR012349">
    <property type="entry name" value="Split_barrel_FMN-bd"/>
</dbReference>
<dbReference type="PIRSF" id="PIRSF000190">
    <property type="entry name" value="Pyd_amn-ph_oxd"/>
    <property type="match status" value="1"/>
</dbReference>
<dbReference type="Pfam" id="PF10590">
    <property type="entry name" value="PNP_phzG_C"/>
    <property type="match status" value="1"/>
</dbReference>
<dbReference type="InterPro" id="IPR011576">
    <property type="entry name" value="Pyridox_Oxase_N"/>
</dbReference>
<sequence length="190" mass="22188">MLAFRDLLEEAKSGPDPEPTTMYLATQGDQGRLGCRAVLLKAHDERGFVFYTNTDSRKGDDLRIHRQCALLFHWRHLRNGVQVRIEGRAEPVSEDEADRYFASRPRMSQIGAWASDQSRTLDSRDVFDTRVAEVEARFEDQPVTRPPHWSGYRVVPDCIELWFGADYRLHERFLYERGEGGVWRKRMLFP</sequence>
<dbReference type="SUPFAM" id="SSF50475">
    <property type="entry name" value="FMN-binding split barrel"/>
    <property type="match status" value="1"/>
</dbReference>
<comment type="similarity">
    <text evidence="1">Belongs to the pyridoxamine 5'-phosphate oxidase family.</text>
</comment>
<feature type="binding site" evidence="6">
    <location>
        <position position="58"/>
    </location>
    <ligand>
        <name>FMN</name>
        <dbReference type="ChEBI" id="CHEBI:58210"/>
    </ligand>
</feature>
<dbReference type="Pfam" id="PF01243">
    <property type="entry name" value="PNPOx_N"/>
    <property type="match status" value="1"/>
</dbReference>
<feature type="domain" description="Pyridoxine 5'-phosphate oxidase dimerisation C-terminal" evidence="8">
    <location>
        <begin position="149"/>
        <end position="190"/>
    </location>
</feature>
<evidence type="ECO:0000256" key="6">
    <source>
        <dbReference type="PIRSR" id="PIRSR000190-2"/>
    </source>
</evidence>